<dbReference type="InterPro" id="IPR016181">
    <property type="entry name" value="Acyl_CoA_acyltransferase"/>
</dbReference>
<evidence type="ECO:0000313" key="2">
    <source>
        <dbReference type="EMBL" id="MBO1324538.1"/>
    </source>
</evidence>
<proteinExistence type="predicted"/>
<dbReference type="Pfam" id="PF00583">
    <property type="entry name" value="Acetyltransf_1"/>
    <property type="match status" value="1"/>
</dbReference>
<evidence type="ECO:0000259" key="1">
    <source>
        <dbReference type="PROSITE" id="PS51186"/>
    </source>
</evidence>
<dbReference type="InterPro" id="IPR000182">
    <property type="entry name" value="GNAT_dom"/>
</dbReference>
<dbReference type="CDD" id="cd04301">
    <property type="entry name" value="NAT_SF"/>
    <property type="match status" value="1"/>
</dbReference>
<evidence type="ECO:0000313" key="3">
    <source>
        <dbReference type="Proteomes" id="UP000664073"/>
    </source>
</evidence>
<reference evidence="2" key="1">
    <citation type="submission" date="2021-03" db="EMBL/GenBank/DDBJ databases">
        <title>The complete genome sequence of Acetobacter sp. TBRC 12339.</title>
        <authorList>
            <person name="Charoenyingcharoen P."/>
            <person name="Yukphan P."/>
        </authorList>
    </citation>
    <scope>NUCLEOTIDE SEQUENCE</scope>
    <source>
        <strain evidence="2">TBRC 12339</strain>
    </source>
</reference>
<dbReference type="PROSITE" id="PS51186">
    <property type="entry name" value="GNAT"/>
    <property type="match status" value="1"/>
</dbReference>
<protein>
    <submittedName>
        <fullName evidence="2">GNAT family N-acetyltransferase</fullName>
    </submittedName>
</protein>
<organism evidence="2 3">
    <name type="scientific">Acetobacter garciniae</name>
    <dbReference type="NCBI Taxonomy" id="2817435"/>
    <lineage>
        <taxon>Bacteria</taxon>
        <taxon>Pseudomonadati</taxon>
        <taxon>Pseudomonadota</taxon>
        <taxon>Alphaproteobacteria</taxon>
        <taxon>Acetobacterales</taxon>
        <taxon>Acetobacteraceae</taxon>
        <taxon>Acetobacter</taxon>
    </lineage>
</organism>
<comment type="caution">
    <text evidence="2">The sequence shown here is derived from an EMBL/GenBank/DDBJ whole genome shotgun (WGS) entry which is preliminary data.</text>
</comment>
<dbReference type="AlphaFoldDB" id="A0A939HHJ8"/>
<dbReference type="GO" id="GO:0016747">
    <property type="term" value="F:acyltransferase activity, transferring groups other than amino-acyl groups"/>
    <property type="evidence" value="ECO:0007669"/>
    <property type="project" value="InterPro"/>
</dbReference>
<dbReference type="Proteomes" id="UP000664073">
    <property type="component" value="Unassembled WGS sequence"/>
</dbReference>
<sequence length="179" mass="19119">MNTSSADTIWRVMTPDDLGPALHLAGTCYPDYPEDAAVFAERLALSPEGCFVLECRGRLAGYLFSHAWKGAVSVPLNTVLGHLPDTPDRWYIHDLALAPALRGGGHARTAIALAENQARKRGLGLLSLTAIGPALPFWLSQGFASEPACAHEQAVLALYDANARLLTRRVDQASSSASP</sequence>
<name>A0A939HHJ8_9PROT</name>
<dbReference type="Gene3D" id="3.40.630.30">
    <property type="match status" value="1"/>
</dbReference>
<dbReference type="SUPFAM" id="SSF55729">
    <property type="entry name" value="Acyl-CoA N-acyltransferases (Nat)"/>
    <property type="match status" value="1"/>
</dbReference>
<keyword evidence="3" id="KW-1185">Reference proteome</keyword>
<dbReference type="EMBL" id="JAFVMH010000002">
    <property type="protein sequence ID" value="MBO1324538.1"/>
    <property type="molecule type" value="Genomic_DNA"/>
</dbReference>
<feature type="domain" description="N-acetyltransferase" evidence="1">
    <location>
        <begin position="8"/>
        <end position="171"/>
    </location>
</feature>
<gene>
    <name evidence="2" type="ORF">J2D77_05130</name>
</gene>
<accession>A0A939HHJ8</accession>